<dbReference type="EMBL" id="MCGE01000042">
    <property type="protein sequence ID" value="ORZ05844.1"/>
    <property type="molecule type" value="Genomic_DNA"/>
</dbReference>
<feature type="signal peptide" evidence="2">
    <location>
        <begin position="1"/>
        <end position="19"/>
    </location>
</feature>
<dbReference type="InterPro" id="IPR014867">
    <property type="entry name" value="Spore_coat_CotH_CotH2/3/7"/>
</dbReference>
<protein>
    <submittedName>
        <fullName evidence="3">Coth protein-domain-containing protein</fullName>
    </submittedName>
</protein>
<organism evidence="3 4">
    <name type="scientific">Absidia repens</name>
    <dbReference type="NCBI Taxonomy" id="90262"/>
    <lineage>
        <taxon>Eukaryota</taxon>
        <taxon>Fungi</taxon>
        <taxon>Fungi incertae sedis</taxon>
        <taxon>Mucoromycota</taxon>
        <taxon>Mucoromycotina</taxon>
        <taxon>Mucoromycetes</taxon>
        <taxon>Mucorales</taxon>
        <taxon>Cunninghamellaceae</taxon>
        <taxon>Absidia</taxon>
    </lineage>
</organism>
<dbReference type="OrthoDB" id="10267127at2759"/>
<dbReference type="PANTHER" id="PTHR40050:SF1">
    <property type="entry name" value="INNER SPORE COAT PROTEIN H"/>
    <property type="match status" value="1"/>
</dbReference>
<proteinExistence type="predicted"/>
<evidence type="ECO:0000313" key="4">
    <source>
        <dbReference type="Proteomes" id="UP000193560"/>
    </source>
</evidence>
<evidence type="ECO:0000256" key="1">
    <source>
        <dbReference type="SAM" id="MobiDB-lite"/>
    </source>
</evidence>
<keyword evidence="2" id="KW-0732">Signal</keyword>
<reference evidence="3 4" key="1">
    <citation type="submission" date="2016-07" db="EMBL/GenBank/DDBJ databases">
        <title>Pervasive Adenine N6-methylation of Active Genes in Fungi.</title>
        <authorList>
            <consortium name="DOE Joint Genome Institute"/>
            <person name="Mondo S.J."/>
            <person name="Dannebaum R.O."/>
            <person name="Kuo R.C."/>
            <person name="Labutti K."/>
            <person name="Haridas S."/>
            <person name="Kuo A."/>
            <person name="Salamov A."/>
            <person name="Ahrendt S.R."/>
            <person name="Lipzen A."/>
            <person name="Sullivan W."/>
            <person name="Andreopoulos W.B."/>
            <person name="Clum A."/>
            <person name="Lindquist E."/>
            <person name="Daum C."/>
            <person name="Ramamoorthy G.K."/>
            <person name="Gryganskyi A."/>
            <person name="Culley D."/>
            <person name="Magnuson J.K."/>
            <person name="James T.Y."/>
            <person name="O'Malley M.A."/>
            <person name="Stajich J.E."/>
            <person name="Spatafora J.W."/>
            <person name="Visel A."/>
            <person name="Grigoriev I.V."/>
        </authorList>
    </citation>
    <scope>NUCLEOTIDE SEQUENCE [LARGE SCALE GENOMIC DNA]</scope>
    <source>
        <strain evidence="3 4">NRRL 1336</strain>
    </source>
</reference>
<evidence type="ECO:0000256" key="2">
    <source>
        <dbReference type="SAM" id="SignalP"/>
    </source>
</evidence>
<evidence type="ECO:0000313" key="3">
    <source>
        <dbReference type="EMBL" id="ORZ05844.1"/>
    </source>
</evidence>
<dbReference type="STRING" id="90262.A0A1X2HZK0"/>
<sequence>MKWLAISSLVALATAAVNADVQYAVVAFPPNGGGVAVSVGGQNHALTADSKVPNLFKGSAPGGDYQYVLTNGQNNTPEIPKRKLADGATSTGNEFFNRTYTTYDVPALPQAFNPVYPPLFTAFNKSNEVATIILQVNGSAFDAMIKDPKLKTKAQVTSFAYVSSQEVYTFENTPSIETSGQSTKDFAKQSYAIDFNDLTAKGAKKTLFYGRTAIKLRAEATDPTQVREKLYLDCLAAAGATTLSGSFVRVFINNQPYGLYTLMDDASTHLIDNTVHGGDWNYASTGATYKGNALTPTEEGNLAYLGDDQTKYSADLYKLADEGEDKTISKKNNSVGPLIDFTKRLSQINPSQITDGNNKDVPALVDPQNTMVALAMNFLADSWDGLWYQASNYYLNQDTKTNQWVVISYDFDETFGNGAEQGRDSVAYGNYSRPGSVRPLVDLFLKSPYYKGQFETILKTLVKRFFNPRVMGARLEAWATLLKEDIEWDYSIPGHSPGTQNSFTVQNFLTNLNTTDSSMEGINQWVTNRAKALTQQLQFTDTDDLPALGPYKQGSRLDSQGNVVPNDGSSVTPGGPSSSGANNGNGSSGSSGSVPLTYSSVFVATMVIFGTLLSL</sequence>
<accession>A0A1X2HZK0</accession>
<feature type="region of interest" description="Disordered" evidence="1">
    <location>
        <begin position="544"/>
        <end position="590"/>
    </location>
</feature>
<keyword evidence="4" id="KW-1185">Reference proteome</keyword>
<dbReference type="Proteomes" id="UP000193560">
    <property type="component" value="Unassembled WGS sequence"/>
</dbReference>
<dbReference type="AlphaFoldDB" id="A0A1X2HZK0"/>
<feature type="chain" id="PRO_5012620278" evidence="2">
    <location>
        <begin position="20"/>
        <end position="615"/>
    </location>
</feature>
<dbReference type="Pfam" id="PF08757">
    <property type="entry name" value="CotH"/>
    <property type="match status" value="1"/>
</dbReference>
<comment type="caution">
    <text evidence="3">The sequence shown here is derived from an EMBL/GenBank/DDBJ whole genome shotgun (WGS) entry which is preliminary data.</text>
</comment>
<dbReference type="PANTHER" id="PTHR40050">
    <property type="entry name" value="INNER SPORE COAT PROTEIN H"/>
    <property type="match status" value="1"/>
</dbReference>
<name>A0A1X2HZK0_9FUNG</name>
<feature type="compositionally biased region" description="Low complexity" evidence="1">
    <location>
        <begin position="568"/>
        <end position="590"/>
    </location>
</feature>
<gene>
    <name evidence="3" type="ORF">BCR42DRAFT_337633</name>
</gene>